<protein>
    <submittedName>
        <fullName evidence="2">Uncharacterized protein</fullName>
    </submittedName>
</protein>
<keyword evidence="1" id="KW-0472">Membrane</keyword>
<dbReference type="EMBL" id="JAKIXB020000008">
    <property type="protein sequence ID" value="KAL1606131.1"/>
    <property type="molecule type" value="Genomic_DNA"/>
</dbReference>
<comment type="caution">
    <text evidence="2">The sequence shown here is derived from an EMBL/GenBank/DDBJ whole genome shotgun (WGS) entry which is preliminary data.</text>
</comment>
<evidence type="ECO:0000313" key="3">
    <source>
        <dbReference type="Proteomes" id="UP001521222"/>
    </source>
</evidence>
<evidence type="ECO:0000256" key="1">
    <source>
        <dbReference type="SAM" id="Phobius"/>
    </source>
</evidence>
<organism evidence="2 3">
    <name type="scientific">Nothophoma quercina</name>
    <dbReference type="NCBI Taxonomy" id="749835"/>
    <lineage>
        <taxon>Eukaryota</taxon>
        <taxon>Fungi</taxon>
        <taxon>Dikarya</taxon>
        <taxon>Ascomycota</taxon>
        <taxon>Pezizomycotina</taxon>
        <taxon>Dothideomycetes</taxon>
        <taxon>Pleosporomycetidae</taxon>
        <taxon>Pleosporales</taxon>
        <taxon>Pleosporineae</taxon>
        <taxon>Didymellaceae</taxon>
        <taxon>Nothophoma</taxon>
    </lineage>
</organism>
<evidence type="ECO:0000313" key="2">
    <source>
        <dbReference type="EMBL" id="KAL1606131.1"/>
    </source>
</evidence>
<proteinExistence type="predicted"/>
<sequence length="102" mass="11805">MAVFYILVVGVYGYSTFDPFDAESFFGCYGMTIVAIILYFGWKILKRTSFHDPHHVDLVWERPIIDAYEATTTDPVNSFWEEMGSLVFIRKRKGSHNEELGL</sequence>
<dbReference type="Proteomes" id="UP001521222">
    <property type="component" value="Unassembled WGS sequence"/>
</dbReference>
<feature type="transmembrane region" description="Helical" evidence="1">
    <location>
        <begin position="24"/>
        <end position="42"/>
    </location>
</feature>
<accession>A0ABR3RNX3</accession>
<keyword evidence="1" id="KW-1133">Transmembrane helix</keyword>
<keyword evidence="3" id="KW-1185">Reference proteome</keyword>
<name>A0ABR3RNX3_9PLEO</name>
<keyword evidence="1" id="KW-0812">Transmembrane</keyword>
<gene>
    <name evidence="2" type="ORF">SLS59_003256</name>
</gene>
<reference evidence="2 3" key="1">
    <citation type="submission" date="2024-02" db="EMBL/GenBank/DDBJ databases">
        <title>De novo assembly and annotation of 12 fungi associated with fruit tree decline syndrome in Ontario, Canada.</title>
        <authorList>
            <person name="Sulman M."/>
            <person name="Ellouze W."/>
            <person name="Ilyukhin E."/>
        </authorList>
    </citation>
    <scope>NUCLEOTIDE SEQUENCE [LARGE SCALE GENOMIC DNA]</scope>
    <source>
        <strain evidence="2 3">M97-236</strain>
    </source>
</reference>